<dbReference type="InterPro" id="IPR050107">
    <property type="entry name" value="ABC_carbohydrate_import_ATPase"/>
</dbReference>
<accession>A0A919NCH0</accession>
<keyword evidence="1" id="KW-0547">Nucleotide-binding</keyword>
<dbReference type="SMART" id="SM00382">
    <property type="entry name" value="AAA"/>
    <property type="match status" value="1"/>
</dbReference>
<proteinExistence type="predicted"/>
<evidence type="ECO:0000256" key="2">
    <source>
        <dbReference type="ARBA" id="ARBA00022840"/>
    </source>
</evidence>
<dbReference type="GO" id="GO:0005524">
    <property type="term" value="F:ATP binding"/>
    <property type="evidence" value="ECO:0007669"/>
    <property type="project" value="UniProtKB-KW"/>
</dbReference>
<gene>
    <name evidence="4" type="ORF">Asi03nite_57420</name>
</gene>
<dbReference type="CDD" id="cd03215">
    <property type="entry name" value="ABC_Carb_Monos_II"/>
    <property type="match status" value="1"/>
</dbReference>
<dbReference type="PROSITE" id="PS50893">
    <property type="entry name" value="ABC_TRANSPORTER_2"/>
    <property type="match status" value="2"/>
</dbReference>
<dbReference type="CDD" id="cd03216">
    <property type="entry name" value="ABC_Carb_Monos_I"/>
    <property type="match status" value="1"/>
</dbReference>
<evidence type="ECO:0000259" key="3">
    <source>
        <dbReference type="PROSITE" id="PS50893"/>
    </source>
</evidence>
<dbReference type="InterPro" id="IPR003593">
    <property type="entry name" value="AAA+_ATPase"/>
</dbReference>
<comment type="caution">
    <text evidence="4">The sequence shown here is derived from an EMBL/GenBank/DDBJ whole genome shotgun (WGS) entry which is preliminary data.</text>
</comment>
<dbReference type="InterPro" id="IPR017871">
    <property type="entry name" value="ABC_transporter-like_CS"/>
</dbReference>
<dbReference type="EMBL" id="BOMW01000060">
    <property type="protein sequence ID" value="GIF08204.1"/>
    <property type="molecule type" value="Genomic_DNA"/>
</dbReference>
<dbReference type="PANTHER" id="PTHR43790:SF4">
    <property type="entry name" value="GUANOSINE IMPORT ATP-BINDING PROTEIN NUPO"/>
    <property type="match status" value="1"/>
</dbReference>
<dbReference type="RefSeq" id="WP_203683573.1">
    <property type="nucleotide sequence ID" value="NZ_BOMW01000060.1"/>
</dbReference>
<reference evidence="4" key="1">
    <citation type="submission" date="2021-01" db="EMBL/GenBank/DDBJ databases">
        <title>Whole genome shotgun sequence of Actinoplanes siamensis NBRC 109076.</title>
        <authorList>
            <person name="Komaki H."/>
            <person name="Tamura T."/>
        </authorList>
    </citation>
    <scope>NUCLEOTIDE SEQUENCE</scope>
    <source>
        <strain evidence="4">NBRC 109076</strain>
    </source>
</reference>
<protein>
    <submittedName>
        <fullName evidence="4">ABC transporter</fullName>
    </submittedName>
</protein>
<dbReference type="InterPro" id="IPR003439">
    <property type="entry name" value="ABC_transporter-like_ATP-bd"/>
</dbReference>
<dbReference type="AlphaFoldDB" id="A0A919NCH0"/>
<dbReference type="InterPro" id="IPR027417">
    <property type="entry name" value="P-loop_NTPase"/>
</dbReference>
<feature type="domain" description="ABC transporter" evidence="3">
    <location>
        <begin position="7"/>
        <end position="239"/>
    </location>
</feature>
<dbReference type="Proteomes" id="UP000629619">
    <property type="component" value="Unassembled WGS sequence"/>
</dbReference>
<dbReference type="GO" id="GO:0016887">
    <property type="term" value="F:ATP hydrolysis activity"/>
    <property type="evidence" value="ECO:0007669"/>
    <property type="project" value="InterPro"/>
</dbReference>
<feature type="domain" description="ABC transporter" evidence="3">
    <location>
        <begin position="260"/>
        <end position="503"/>
    </location>
</feature>
<dbReference type="Pfam" id="PF00005">
    <property type="entry name" value="ABC_tran"/>
    <property type="match status" value="2"/>
</dbReference>
<organism evidence="4 5">
    <name type="scientific">Actinoplanes siamensis</name>
    <dbReference type="NCBI Taxonomy" id="1223317"/>
    <lineage>
        <taxon>Bacteria</taxon>
        <taxon>Bacillati</taxon>
        <taxon>Actinomycetota</taxon>
        <taxon>Actinomycetes</taxon>
        <taxon>Micromonosporales</taxon>
        <taxon>Micromonosporaceae</taxon>
        <taxon>Actinoplanes</taxon>
    </lineage>
</organism>
<keyword evidence="2" id="KW-0067">ATP-binding</keyword>
<evidence type="ECO:0000313" key="5">
    <source>
        <dbReference type="Proteomes" id="UP000629619"/>
    </source>
</evidence>
<evidence type="ECO:0000313" key="4">
    <source>
        <dbReference type="EMBL" id="GIF08204.1"/>
    </source>
</evidence>
<sequence>MAPEPAVRLRGITKRYGAVVACDGVDLTLERGEIHGLLGENGAGKSTLMRILLGLETQDSGAIDRDGRAVTIAGPREAAALGISMVHQHFSLVDPLTVWENVALGRSGPVRRAAERAGVRAAAQRYGLAIDPDARVGTLSAGERQRVELLKCLRRDPTVLIMDEPTSVLTRSESAELFTVLRRVVAAEHRAVVLISHKLAEITTATDRVTVMRAGRVVLRRATTATTEAELAREMVGREVTLGAAVGVLPHATAPASPAASAQTALRLRGLTARPGLDDLCLTVHAGEIVGLYGAEGNGQKSLGDVLSGLTVPDAGTVEVAGASVDLRRPGALSAAGLGIVPEDRHHAGVVLDLSVAENLVMTRLGDVSGRVFIDRRRLRRRARALADEYGITAASLDSPLRDLSGGNQQRVVLARELSGRPRVLVAAQPSRGLDVGAVEDLYARLRRCASDGIAVLLISTELEEILALTTRIATIFRGRIVGELPTAQADGERLALLTGGVA</sequence>
<dbReference type="PANTHER" id="PTHR43790">
    <property type="entry name" value="CARBOHYDRATE TRANSPORT ATP-BINDING PROTEIN MG119-RELATED"/>
    <property type="match status" value="1"/>
</dbReference>
<keyword evidence="5" id="KW-1185">Reference proteome</keyword>
<evidence type="ECO:0000256" key="1">
    <source>
        <dbReference type="ARBA" id="ARBA00022741"/>
    </source>
</evidence>
<dbReference type="Gene3D" id="3.40.50.300">
    <property type="entry name" value="P-loop containing nucleotide triphosphate hydrolases"/>
    <property type="match status" value="2"/>
</dbReference>
<dbReference type="SUPFAM" id="SSF52540">
    <property type="entry name" value="P-loop containing nucleoside triphosphate hydrolases"/>
    <property type="match status" value="2"/>
</dbReference>
<dbReference type="PROSITE" id="PS00211">
    <property type="entry name" value="ABC_TRANSPORTER_1"/>
    <property type="match status" value="2"/>
</dbReference>
<name>A0A919NCH0_9ACTN</name>